<dbReference type="Pfam" id="PF15950">
    <property type="entry name" value="DUF4758"/>
    <property type="match status" value="1"/>
</dbReference>
<protein>
    <recommendedName>
        <fullName evidence="1">DUF4758 domain-containing protein</fullName>
    </recommendedName>
</protein>
<dbReference type="AlphaFoldDB" id="A0A132A990"/>
<dbReference type="Proteomes" id="UP000616769">
    <property type="component" value="Unassembled WGS sequence"/>
</dbReference>
<reference evidence="2 3" key="1">
    <citation type="journal article" date="2015" name="Parasit. Vectors">
        <title>Draft genome of the scabies mite.</title>
        <authorList>
            <person name="Rider S.D.Jr."/>
            <person name="Morgan M.S."/>
            <person name="Arlian L.G."/>
        </authorList>
    </citation>
    <scope>NUCLEOTIDE SEQUENCE [LARGE SCALE GENOMIC DNA]</scope>
    <source>
        <strain evidence="2">Arlian Lab</strain>
    </source>
</reference>
<organism evidence="2 3">
    <name type="scientific">Sarcoptes scabiei</name>
    <name type="common">Itch mite</name>
    <name type="synonym">Acarus scabiei</name>
    <dbReference type="NCBI Taxonomy" id="52283"/>
    <lineage>
        <taxon>Eukaryota</taxon>
        <taxon>Metazoa</taxon>
        <taxon>Ecdysozoa</taxon>
        <taxon>Arthropoda</taxon>
        <taxon>Chelicerata</taxon>
        <taxon>Arachnida</taxon>
        <taxon>Acari</taxon>
        <taxon>Acariformes</taxon>
        <taxon>Sarcoptiformes</taxon>
        <taxon>Astigmata</taxon>
        <taxon>Psoroptidia</taxon>
        <taxon>Sarcoptoidea</taxon>
        <taxon>Sarcoptidae</taxon>
        <taxon>Sarcoptinae</taxon>
        <taxon>Sarcoptes</taxon>
    </lineage>
</organism>
<sequence>MPTVTVRGFLNFRTTVDGTVIVFTPSPTASLNNGQSIQKTIDSHRDIIPTSSSSSSSSSMTINPTKVTERFEKIEPTKVQSSQQQPQQYPTGLVTVLGGTVVNQDRTTIYETKVIGTYISVPQKSKPMMMM</sequence>
<accession>A0A132A990</accession>
<dbReference type="OrthoDB" id="6430068at2759"/>
<dbReference type="InterPro" id="IPR031866">
    <property type="entry name" value="DUF4758"/>
</dbReference>
<comment type="caution">
    <text evidence="2">The sequence shown here is derived from an EMBL/GenBank/DDBJ whole genome shotgun (WGS) entry which is preliminary data.</text>
</comment>
<name>A0A132A990_SARSC</name>
<dbReference type="EMBL" id="JXLN01011677">
    <property type="protein sequence ID" value="KPM07561.1"/>
    <property type="molecule type" value="Genomic_DNA"/>
</dbReference>
<evidence type="ECO:0000313" key="3">
    <source>
        <dbReference type="Proteomes" id="UP000616769"/>
    </source>
</evidence>
<feature type="domain" description="DUF4758" evidence="1">
    <location>
        <begin position="45"/>
        <end position="120"/>
    </location>
</feature>
<dbReference type="PANTHER" id="PTHR39072:SF3">
    <property type="entry name" value="RE48511P"/>
    <property type="match status" value="1"/>
</dbReference>
<gene>
    <name evidence="2" type="ORF">QR98_0060580</name>
</gene>
<dbReference type="PANTHER" id="PTHR39072">
    <property type="entry name" value="RE48511P"/>
    <property type="match status" value="1"/>
</dbReference>
<evidence type="ECO:0000259" key="1">
    <source>
        <dbReference type="Pfam" id="PF15950"/>
    </source>
</evidence>
<proteinExistence type="predicted"/>
<dbReference type="VEuPathDB" id="VectorBase:SSCA005023"/>
<evidence type="ECO:0000313" key="2">
    <source>
        <dbReference type="EMBL" id="KPM07561.1"/>
    </source>
</evidence>